<reference evidence="2" key="2">
    <citation type="submission" date="2022-01" db="EMBL/GenBank/DDBJ databases">
        <authorList>
            <person name="Yamashiro T."/>
            <person name="Shiraishi A."/>
            <person name="Satake H."/>
            <person name="Nakayama K."/>
        </authorList>
    </citation>
    <scope>NUCLEOTIDE SEQUENCE</scope>
</reference>
<keyword evidence="1" id="KW-0175">Coiled coil</keyword>
<evidence type="ECO:0000313" key="2">
    <source>
        <dbReference type="EMBL" id="GJS58742.1"/>
    </source>
</evidence>
<organism evidence="2 3">
    <name type="scientific">Tanacetum coccineum</name>
    <dbReference type="NCBI Taxonomy" id="301880"/>
    <lineage>
        <taxon>Eukaryota</taxon>
        <taxon>Viridiplantae</taxon>
        <taxon>Streptophyta</taxon>
        <taxon>Embryophyta</taxon>
        <taxon>Tracheophyta</taxon>
        <taxon>Spermatophyta</taxon>
        <taxon>Magnoliopsida</taxon>
        <taxon>eudicotyledons</taxon>
        <taxon>Gunneridae</taxon>
        <taxon>Pentapetalae</taxon>
        <taxon>asterids</taxon>
        <taxon>campanulids</taxon>
        <taxon>Asterales</taxon>
        <taxon>Asteraceae</taxon>
        <taxon>Asteroideae</taxon>
        <taxon>Anthemideae</taxon>
        <taxon>Anthemidinae</taxon>
        <taxon>Tanacetum</taxon>
    </lineage>
</organism>
<dbReference type="Proteomes" id="UP001151760">
    <property type="component" value="Unassembled WGS sequence"/>
</dbReference>
<accession>A0ABQ4X0M3</accession>
<feature type="coiled-coil region" evidence="1">
    <location>
        <begin position="81"/>
        <end position="119"/>
    </location>
</feature>
<sequence length="224" mass="26159">MKQKKFDSRISTDFLQKSVYDSDSSSIESDSGEKKIIFRNETSSFETKTKELKMTLAQQKKYFEDAKVDFSKKTDKFETYFEKLEKTRVVLERQLDHKIQDSKAEKELFLKQIASLESKLASQDLISNQKEYSYLRTSYNALKAKFDSLNRDKGKYLISNFSTPIVSVSLKFYTGESSKSYPKRVSQFITYSLQKDRKFSKKPQVFETPTTQKILNSNDSSKKM</sequence>
<dbReference type="EMBL" id="BQNB010009100">
    <property type="protein sequence ID" value="GJS58742.1"/>
    <property type="molecule type" value="Genomic_DNA"/>
</dbReference>
<evidence type="ECO:0000313" key="3">
    <source>
        <dbReference type="Proteomes" id="UP001151760"/>
    </source>
</evidence>
<gene>
    <name evidence="2" type="ORF">Tco_0653526</name>
</gene>
<comment type="caution">
    <text evidence="2">The sequence shown here is derived from an EMBL/GenBank/DDBJ whole genome shotgun (WGS) entry which is preliminary data.</text>
</comment>
<reference evidence="2" key="1">
    <citation type="journal article" date="2022" name="Int. J. Mol. Sci.">
        <title>Draft Genome of Tanacetum Coccineum: Genomic Comparison of Closely Related Tanacetum-Family Plants.</title>
        <authorList>
            <person name="Yamashiro T."/>
            <person name="Shiraishi A."/>
            <person name="Nakayama K."/>
            <person name="Satake H."/>
        </authorList>
    </citation>
    <scope>NUCLEOTIDE SEQUENCE</scope>
</reference>
<keyword evidence="3" id="KW-1185">Reference proteome</keyword>
<protein>
    <submittedName>
        <fullName evidence="2">Uncharacterized protein</fullName>
    </submittedName>
</protein>
<evidence type="ECO:0000256" key="1">
    <source>
        <dbReference type="SAM" id="Coils"/>
    </source>
</evidence>
<proteinExistence type="predicted"/>
<name>A0ABQ4X0M3_9ASTR</name>